<evidence type="ECO:0000259" key="3">
    <source>
        <dbReference type="Pfam" id="PF00109"/>
    </source>
</evidence>
<dbReference type="NCBIfam" id="TIGR01833">
    <property type="entry name" value="HMG-CoA-S_euk"/>
    <property type="match status" value="1"/>
</dbReference>
<comment type="similarity">
    <text evidence="1">Belongs to the thiolase-like superfamily. HMG-CoA synthase family.</text>
</comment>
<dbReference type="InterPro" id="IPR014030">
    <property type="entry name" value="Ketoacyl_synth_N"/>
</dbReference>
<protein>
    <recommendedName>
        <fullName evidence="8">Hydroxymethylglutaryl-CoA synthase</fullName>
    </recommendedName>
</protein>
<sequence length="1017" mass="108934">MSGVDALADLERHAGVAEGRYRVGLGQEEMGVAGDVEDVNSVALTALSRLLSEYNIDPNSIGRLEVGTETLVDKSKSTKTVLMSLFPENPDVEGVTTTNACYGGTAALLSSFLWVESSGWDGRYAVVVACDIAAYAAGPARPTCGAGAVALLVGRDAPLSFATPGLRATHASNEWDFYKPDHRVEYPTVDGKLSQTCYYKALESCYRSYADKQDALLTSSPSESVVDKFVATTPDFFVFHAPYNKLVQKSYGRLFLVDARRRREAAGGVVDPRDRELEPFLRMSPEDTYASRELEGILKRLSAPSYGRRLKDSSYASTRIGNTYAASVFFGIASLLDSGAVKPGDKVTVFSYGSGAMATMYELQAREPSSPTENFTLSGNRTKLKLRETLDCREKVAACELDYALNCRARMHNAGAPYSPCYPPSRLFPNTYYLTSVDDKFRRTYAVTPDAPLVPADPSAAPVALVPPICLRHEANEQHGVPVTGKLSKLAREDSRIDVKISSVITGVAVGLPGSSEVFSSDNLGKLIDGTNAITPISGSAKISLLDKNIVQIKKGANGQIKRLPVKNESDSIQLAAQLGSFTLDKYDVSKGLSETMDVAAQVAVAAGFEALKNAGLVTGSGAGGWMVDEQYRDSTGVVYCSSFPAMDAAVGEVMRYLQSKTVGAASLLRITEALRNRLVKASPNRELSDEDEAALARLAMRAKECRDDTQTPEAEYVFDRKFLFRVLVLGNAQLAQLAGLRGPNTQTNAACSGTTQGIAMAHDMLTSGRAQRVVVIAGDNASGETLLPWLGAGFRALGATCTEKEVEDACKPFAADRSGLILSGGGIGIVLETEASAEDRLMKGRARLLATQYSNSAFHGAALDVKHITSELGRFLDEVKLLHGISREEVATHGVYLSHETSTHSSPTSACSYAEVTALRTVFGDSLKDLLICNTKGYLGHPMGVSFEDVAAVEILHKQSVPPVIGANKSSFKKDESLGELKLSGGGPYACRYALRFSAGFGSQVAFALYGVMESE</sequence>
<comment type="caution">
    <text evidence="6">The sequence shown here is derived from an EMBL/GenBank/DDBJ whole genome shotgun (WGS) entry which is preliminary data.</text>
</comment>
<keyword evidence="2" id="KW-0808">Transferase</keyword>
<evidence type="ECO:0000313" key="7">
    <source>
        <dbReference type="Proteomes" id="UP001165060"/>
    </source>
</evidence>
<dbReference type="PANTHER" id="PTHR43323">
    <property type="entry name" value="3-HYDROXY-3-METHYLGLUTARYL COENZYME A SYNTHASE"/>
    <property type="match status" value="1"/>
</dbReference>
<evidence type="ECO:0000313" key="6">
    <source>
        <dbReference type="EMBL" id="GMI53767.1"/>
    </source>
</evidence>
<evidence type="ECO:0008006" key="8">
    <source>
        <dbReference type="Google" id="ProtNLM"/>
    </source>
</evidence>
<dbReference type="InterPro" id="IPR016039">
    <property type="entry name" value="Thiolase-like"/>
</dbReference>
<name>A0ABQ6NBY9_9STRA</name>
<accession>A0ABQ6NBY9</accession>
<keyword evidence="7" id="KW-1185">Reference proteome</keyword>
<dbReference type="Pfam" id="PF00109">
    <property type="entry name" value="ketoacyl-synt"/>
    <property type="match status" value="1"/>
</dbReference>
<evidence type="ECO:0000259" key="5">
    <source>
        <dbReference type="Pfam" id="PF08540"/>
    </source>
</evidence>
<dbReference type="PANTHER" id="PTHR43323:SF2">
    <property type="entry name" value="HYDROXYMETHYLGLUTARYL-COA SYNTHASE"/>
    <property type="match status" value="1"/>
</dbReference>
<feature type="domain" description="Beta-ketoacyl synthase-like N-terminal" evidence="3">
    <location>
        <begin position="733"/>
        <end position="836"/>
    </location>
</feature>
<feature type="domain" description="Hydroxymethylglutaryl-coenzyme A synthase N-terminal" evidence="4">
    <location>
        <begin position="8"/>
        <end position="158"/>
    </location>
</feature>
<evidence type="ECO:0000256" key="1">
    <source>
        <dbReference type="ARBA" id="ARBA00007061"/>
    </source>
</evidence>
<evidence type="ECO:0000259" key="4">
    <source>
        <dbReference type="Pfam" id="PF01154"/>
    </source>
</evidence>
<dbReference type="InterPro" id="IPR010122">
    <property type="entry name" value="HMG_CoA_synthase_euk"/>
</dbReference>
<feature type="domain" description="Hydroxymethylglutaryl-coenzyme A synthase C-terminal" evidence="5">
    <location>
        <begin position="164"/>
        <end position="447"/>
    </location>
</feature>
<organism evidence="6 7">
    <name type="scientific">Tetraparma gracilis</name>
    <dbReference type="NCBI Taxonomy" id="2962635"/>
    <lineage>
        <taxon>Eukaryota</taxon>
        <taxon>Sar</taxon>
        <taxon>Stramenopiles</taxon>
        <taxon>Ochrophyta</taxon>
        <taxon>Bolidophyceae</taxon>
        <taxon>Parmales</taxon>
        <taxon>Triparmaceae</taxon>
        <taxon>Tetraparma</taxon>
    </lineage>
</organism>
<dbReference type="EMBL" id="BRYB01006634">
    <property type="protein sequence ID" value="GMI53767.1"/>
    <property type="molecule type" value="Genomic_DNA"/>
</dbReference>
<dbReference type="Gene3D" id="3.40.47.10">
    <property type="match status" value="3"/>
</dbReference>
<proteinExistence type="inferred from homology"/>
<reference evidence="6 7" key="1">
    <citation type="journal article" date="2023" name="Commun. Biol.">
        <title>Genome analysis of Parmales, the sister group of diatoms, reveals the evolutionary specialization of diatoms from phago-mixotrophs to photoautotrophs.</title>
        <authorList>
            <person name="Ban H."/>
            <person name="Sato S."/>
            <person name="Yoshikawa S."/>
            <person name="Yamada K."/>
            <person name="Nakamura Y."/>
            <person name="Ichinomiya M."/>
            <person name="Sato N."/>
            <person name="Blanc-Mathieu R."/>
            <person name="Endo H."/>
            <person name="Kuwata A."/>
            <person name="Ogata H."/>
        </authorList>
    </citation>
    <scope>NUCLEOTIDE SEQUENCE [LARGE SCALE GENOMIC DNA]</scope>
</reference>
<dbReference type="Proteomes" id="UP001165060">
    <property type="component" value="Unassembled WGS sequence"/>
</dbReference>
<dbReference type="CDD" id="cd00827">
    <property type="entry name" value="init_cond_enzymes"/>
    <property type="match status" value="1"/>
</dbReference>
<dbReference type="Pfam" id="PF01154">
    <property type="entry name" value="HMG_CoA_synt_N"/>
    <property type="match status" value="1"/>
</dbReference>
<dbReference type="SUPFAM" id="SSF53901">
    <property type="entry name" value="Thiolase-like"/>
    <property type="match status" value="3"/>
</dbReference>
<gene>
    <name evidence="6" type="ORF">TeGR_g9211</name>
</gene>
<dbReference type="InterPro" id="IPR013528">
    <property type="entry name" value="HMG_CoA_synth_N"/>
</dbReference>
<dbReference type="InterPro" id="IPR013746">
    <property type="entry name" value="HMG_CoA_synt_C_dom"/>
</dbReference>
<dbReference type="Pfam" id="PF08540">
    <property type="entry name" value="HMG_CoA_synt_C"/>
    <property type="match status" value="1"/>
</dbReference>
<evidence type="ECO:0000256" key="2">
    <source>
        <dbReference type="ARBA" id="ARBA00022679"/>
    </source>
</evidence>